<feature type="region of interest" description="Disordered" evidence="6">
    <location>
        <begin position="228"/>
        <end position="333"/>
    </location>
</feature>
<dbReference type="PROSITE" id="PS50011">
    <property type="entry name" value="PROTEIN_KINASE_DOM"/>
    <property type="match status" value="1"/>
</dbReference>
<feature type="region of interest" description="Disordered" evidence="6">
    <location>
        <begin position="131"/>
        <end position="210"/>
    </location>
</feature>
<dbReference type="InterPro" id="IPR000719">
    <property type="entry name" value="Prot_kinase_dom"/>
</dbReference>
<feature type="region of interest" description="Disordered" evidence="6">
    <location>
        <begin position="347"/>
        <end position="384"/>
    </location>
</feature>
<dbReference type="EC" id="2.7.11.1" evidence="1"/>
<feature type="compositionally biased region" description="Basic and acidic residues" evidence="6">
    <location>
        <begin position="24"/>
        <end position="42"/>
    </location>
</feature>
<dbReference type="Gene3D" id="1.10.510.10">
    <property type="entry name" value="Transferase(Phosphotransferase) domain 1"/>
    <property type="match status" value="2"/>
</dbReference>
<dbReference type="PROSITE" id="PS00108">
    <property type="entry name" value="PROTEIN_KINASE_ST"/>
    <property type="match status" value="1"/>
</dbReference>
<reference evidence="8" key="1">
    <citation type="submission" date="2022-07" db="EMBL/GenBank/DDBJ databases">
        <title>Evaluation of T. orientalis genome assembly methods using nanopore sequencing and analysis of variation between genomes.</title>
        <authorList>
            <person name="Yam J."/>
            <person name="Micallef M.L."/>
            <person name="Liu M."/>
            <person name="Djordjevic S.P."/>
            <person name="Bogema D.R."/>
            <person name="Jenkins C."/>
        </authorList>
    </citation>
    <scope>NUCLEOTIDE SEQUENCE</scope>
    <source>
        <strain evidence="8">Goon Nure</strain>
    </source>
</reference>
<dbReference type="InterPro" id="IPR008271">
    <property type="entry name" value="Ser/Thr_kinase_AS"/>
</dbReference>
<evidence type="ECO:0000256" key="2">
    <source>
        <dbReference type="ARBA" id="ARBA00022679"/>
    </source>
</evidence>
<protein>
    <recommendedName>
        <fullName evidence="1">non-specific serine/threonine protein kinase</fullName>
        <ecNumber evidence="1">2.7.11.1</ecNumber>
    </recommendedName>
</protein>
<keyword evidence="4" id="KW-0418">Kinase</keyword>
<evidence type="ECO:0000256" key="6">
    <source>
        <dbReference type="SAM" id="MobiDB-lite"/>
    </source>
</evidence>
<evidence type="ECO:0000256" key="5">
    <source>
        <dbReference type="ARBA" id="ARBA00022840"/>
    </source>
</evidence>
<proteinExistence type="predicted"/>
<feature type="compositionally biased region" description="Basic and acidic residues" evidence="6">
    <location>
        <begin position="310"/>
        <end position="326"/>
    </location>
</feature>
<keyword evidence="3" id="KW-0547">Nucleotide-binding</keyword>
<dbReference type="InterPro" id="IPR050660">
    <property type="entry name" value="NEK_Ser/Thr_kinase"/>
</dbReference>
<feature type="domain" description="Protein kinase" evidence="7">
    <location>
        <begin position="515"/>
        <end position="1013"/>
    </location>
</feature>
<dbReference type="AlphaFoldDB" id="A0A976QWZ7"/>
<accession>A0A976QWZ7</accession>
<keyword evidence="2" id="KW-0808">Transferase</keyword>
<evidence type="ECO:0000256" key="1">
    <source>
        <dbReference type="ARBA" id="ARBA00012513"/>
    </source>
</evidence>
<dbReference type="PANTHER" id="PTHR43671">
    <property type="entry name" value="SERINE/THREONINE-PROTEIN KINASE NEK"/>
    <property type="match status" value="1"/>
</dbReference>
<feature type="region of interest" description="Disordered" evidence="6">
    <location>
        <begin position="680"/>
        <end position="702"/>
    </location>
</feature>
<feature type="compositionally biased region" description="Basic and acidic residues" evidence="6">
    <location>
        <begin position="236"/>
        <end position="252"/>
    </location>
</feature>
<feature type="compositionally biased region" description="Polar residues" evidence="6">
    <location>
        <begin position="254"/>
        <end position="270"/>
    </location>
</feature>
<dbReference type="Proteomes" id="UP000244811">
    <property type="component" value="Chromosome 3"/>
</dbReference>
<dbReference type="SMART" id="SM00220">
    <property type="entry name" value="S_TKc"/>
    <property type="match status" value="1"/>
</dbReference>
<feature type="region of interest" description="Disordered" evidence="6">
    <location>
        <begin position="1"/>
        <end position="42"/>
    </location>
</feature>
<dbReference type="Pfam" id="PF00069">
    <property type="entry name" value="Pkinase"/>
    <property type="match status" value="1"/>
</dbReference>
<evidence type="ECO:0000313" key="9">
    <source>
        <dbReference type="Proteomes" id="UP000244811"/>
    </source>
</evidence>
<organism evidence="8 9">
    <name type="scientific">Theileria orientalis</name>
    <dbReference type="NCBI Taxonomy" id="68886"/>
    <lineage>
        <taxon>Eukaryota</taxon>
        <taxon>Sar</taxon>
        <taxon>Alveolata</taxon>
        <taxon>Apicomplexa</taxon>
        <taxon>Aconoidasida</taxon>
        <taxon>Piroplasmida</taxon>
        <taxon>Theileriidae</taxon>
        <taxon>Theileria</taxon>
    </lineage>
</organism>
<dbReference type="GO" id="GO:0005524">
    <property type="term" value="F:ATP binding"/>
    <property type="evidence" value="ECO:0007669"/>
    <property type="project" value="UniProtKB-KW"/>
</dbReference>
<evidence type="ECO:0000256" key="3">
    <source>
        <dbReference type="ARBA" id="ARBA00022741"/>
    </source>
</evidence>
<gene>
    <name evidence="8" type="ORF">MACK_002166</name>
</gene>
<evidence type="ECO:0000256" key="4">
    <source>
        <dbReference type="ARBA" id="ARBA00022777"/>
    </source>
</evidence>
<evidence type="ECO:0000259" key="7">
    <source>
        <dbReference type="PROSITE" id="PS50011"/>
    </source>
</evidence>
<dbReference type="PANTHER" id="PTHR43671:SF13">
    <property type="entry name" value="SERINE_THREONINE-PROTEIN KINASE NEK2"/>
    <property type="match status" value="1"/>
</dbReference>
<keyword evidence="5" id="KW-0067">ATP-binding</keyword>
<name>A0A976QWZ7_THEOR</name>
<dbReference type="SUPFAM" id="SSF56112">
    <property type="entry name" value="Protein kinase-like (PK-like)"/>
    <property type="match status" value="1"/>
</dbReference>
<dbReference type="GO" id="GO:0004674">
    <property type="term" value="F:protein serine/threonine kinase activity"/>
    <property type="evidence" value="ECO:0007669"/>
    <property type="project" value="UniProtKB-EC"/>
</dbReference>
<feature type="compositionally biased region" description="Polar residues" evidence="6">
    <location>
        <begin position="682"/>
        <end position="696"/>
    </location>
</feature>
<evidence type="ECO:0000313" key="8">
    <source>
        <dbReference type="EMBL" id="UKK01353.2"/>
    </source>
</evidence>
<sequence>MNDYSKESSNLQMDRNVLISTPGDLKHTPLESSELRAGEKVQTRRRNEFQFMESISTQSGEDDFLKRQVDDSAVNSDKSVYLDSTKSVSSNEFKLGECKYLDPKQEIVNSQFSLNLSLLKKLSLAGTKLGGSPLKSDRAAQQPQKNLYVKRAKERLPLKRYPSQESENSQRSDRQSGDSGRLSQSKDRSSARRSPLNLGKEGYSAPKDPLVSEKQKFTFVKNHFNNGKQLLSSRTNESRDSYKSGDQSKFHDSQAAQVESSRPVHQSSFKAASPSDQHRHSPSTHVDKSLNHSHFVSRAINTSPKYTHRTLKDVKITSPRDYKHNSQDYQNSHKYTQQPFKNLQYLPRDSEHGSKHTRLTSLRGPAHATKEPQKAQRHAHQPLTEEKARELISFVNESVLSSHKQAQKPLREDRKVHNEALVQPMDYSYLRNPAARVRNVQFWFKPFSTSKSSSLNAYKGLQVIESLTGNVQKSWHLEAIKGLDRNNYGELKMTMLRLSNSRFNLHPNRLLIRCRGSWDIIQEGSFGTVYLGLVEGLGNSAVKVPNATMLSYDPVGVMKRFINEWDILSRCFHRNIVSIYGGIILGVFDIWLCTELVNGVDLHTVKYGSTYSFGNQIHQMLNSASASHQPYGVPGAHNVHNANNATNAHKATNANNVNNAHNAHNVNNVSNNGNAPLLYGSGVSSGNTSSKNSNQFLGGGSSAVGAGRHQPFANNQVHSANYQLYAGLPGTRAPANLGSRAGVTPGNFGLQPVLAGAANLKSVGVANLKSVGAANLKSVAAACAADSLTRGDSSKHLSRTPHLIPPSAALKMCHQLADALVYLHTPNSTKGIVVHRDIKPENIIVDSEWNIKLCDFGDAFETSSGLINSVSGATWLYAPPELLLHPSIRSDFLGSKKSDSGHPSYSNAPFSKSEESYPLTEKWDIWSFGCVVQEMFGYSGPFHHVVSMNDPPNVVCEKMVNAASRGLVPNIPNQLAKTKMGALILQCLDPIPDNRPSALDIKLILQNSDILSP</sequence>
<dbReference type="InterPro" id="IPR011009">
    <property type="entry name" value="Kinase-like_dom_sf"/>
</dbReference>
<dbReference type="EMBL" id="CP056070">
    <property type="protein sequence ID" value="UKK01353.2"/>
    <property type="molecule type" value="Genomic_DNA"/>
</dbReference>